<dbReference type="Gene3D" id="3.40.50.1100">
    <property type="match status" value="2"/>
</dbReference>
<evidence type="ECO:0000256" key="4">
    <source>
        <dbReference type="ARBA" id="ARBA00022679"/>
    </source>
</evidence>
<dbReference type="AlphaFoldDB" id="A0A382LLD4"/>
<reference evidence="8" key="1">
    <citation type="submission" date="2018-05" db="EMBL/GenBank/DDBJ databases">
        <authorList>
            <person name="Lanie J.A."/>
            <person name="Ng W.-L."/>
            <person name="Kazmierczak K.M."/>
            <person name="Andrzejewski T.M."/>
            <person name="Davidsen T.M."/>
            <person name="Wayne K.J."/>
            <person name="Tettelin H."/>
            <person name="Glass J.I."/>
            <person name="Rusch D."/>
            <person name="Podicherti R."/>
            <person name="Tsui H.-C.T."/>
            <person name="Winkler M.E."/>
        </authorList>
    </citation>
    <scope>NUCLEOTIDE SEQUENCE</scope>
</reference>
<keyword evidence="5" id="KW-0663">Pyridoxal phosphate</keyword>
<dbReference type="FunFam" id="3.40.50.1100:FF:000002">
    <property type="entry name" value="Cysteine synthase"/>
    <property type="match status" value="1"/>
</dbReference>
<dbReference type="SUPFAM" id="SSF53686">
    <property type="entry name" value="Tryptophan synthase beta subunit-like PLP-dependent enzymes"/>
    <property type="match status" value="1"/>
</dbReference>
<feature type="non-terminal residue" evidence="8">
    <location>
        <position position="1"/>
    </location>
</feature>
<dbReference type="InterPro" id="IPR005856">
    <property type="entry name" value="Cys_synth"/>
</dbReference>
<dbReference type="InterPro" id="IPR001926">
    <property type="entry name" value="TrpB-like_PALP"/>
</dbReference>
<comment type="similarity">
    <text evidence="2">Belongs to the cysteine synthase/cystathionine beta-synthase family.</text>
</comment>
<dbReference type="GO" id="GO:0004124">
    <property type="term" value="F:cysteine synthase activity"/>
    <property type="evidence" value="ECO:0007669"/>
    <property type="project" value="InterPro"/>
</dbReference>
<sequence length="346" mass="37250">ILFFKNIVKIKLNITHKIMAKIYEDNSFAIGNTPLVRLKSVTKNAKATELAKIEGRNPAYSVKCRIGANMIWDAEKSGKLTKDKVIVEPTSGNTGIALAFTASARGYKLILTMPESMSLERRRVMAVLGAEIILTEAAKGMPGAIAKAKEIAESDPSKYFMPGQFDNPANPEIHFKTTGPEIWEDCDGEIDVLVAGVGTGGTITGVSRYIKNEKRKNITSVAVEPTHSPVITQTLNGEEVKSGPHKIQGIGAGFIPKNLDLSIVDKVEQVTNDESIEMALRLAKEEGLLVGISCGAAAVAAIRLAEQDEYAGKTIVVVLPDLAERYLSSVMFTEVPTGIIQEPANA</sequence>
<dbReference type="CDD" id="cd01561">
    <property type="entry name" value="CBS_like"/>
    <property type="match status" value="1"/>
</dbReference>
<dbReference type="FunFam" id="3.40.50.1100:FF:000118">
    <property type="entry name" value="Related to CYS4-cystathionine beta-synthase"/>
    <property type="match status" value="1"/>
</dbReference>
<dbReference type="PROSITE" id="PS00901">
    <property type="entry name" value="CYS_SYNTHASE"/>
    <property type="match status" value="1"/>
</dbReference>
<evidence type="ECO:0000259" key="7">
    <source>
        <dbReference type="Pfam" id="PF00291"/>
    </source>
</evidence>
<keyword evidence="3" id="KW-0028">Amino-acid biosynthesis</keyword>
<protein>
    <recommendedName>
        <fullName evidence="7">Tryptophan synthase beta chain-like PALP domain-containing protein</fullName>
    </recommendedName>
</protein>
<dbReference type="GO" id="GO:0006535">
    <property type="term" value="P:cysteine biosynthetic process from serine"/>
    <property type="evidence" value="ECO:0007669"/>
    <property type="project" value="InterPro"/>
</dbReference>
<name>A0A382LLD4_9ZZZZ</name>
<dbReference type="PANTHER" id="PTHR10314">
    <property type="entry name" value="CYSTATHIONINE BETA-SYNTHASE"/>
    <property type="match status" value="1"/>
</dbReference>
<proteinExistence type="inferred from homology"/>
<evidence type="ECO:0000256" key="1">
    <source>
        <dbReference type="ARBA" id="ARBA00001933"/>
    </source>
</evidence>
<dbReference type="InterPro" id="IPR036052">
    <property type="entry name" value="TrpB-like_PALP_sf"/>
</dbReference>
<dbReference type="Pfam" id="PF00291">
    <property type="entry name" value="PALP"/>
    <property type="match status" value="1"/>
</dbReference>
<dbReference type="NCBIfam" id="TIGR01139">
    <property type="entry name" value="cysK"/>
    <property type="match status" value="1"/>
</dbReference>
<feature type="domain" description="Tryptophan synthase beta chain-like PALP" evidence="7">
    <location>
        <begin position="28"/>
        <end position="321"/>
    </location>
</feature>
<dbReference type="EMBL" id="UINC01087744">
    <property type="protein sequence ID" value="SVC37366.1"/>
    <property type="molecule type" value="Genomic_DNA"/>
</dbReference>
<evidence type="ECO:0000256" key="2">
    <source>
        <dbReference type="ARBA" id="ARBA00007103"/>
    </source>
</evidence>
<accession>A0A382LLD4</accession>
<gene>
    <name evidence="8" type="ORF">METZ01_LOCUS290220</name>
</gene>
<comment type="cofactor">
    <cofactor evidence="1">
        <name>pyridoxal 5'-phosphate</name>
        <dbReference type="ChEBI" id="CHEBI:597326"/>
    </cofactor>
</comment>
<dbReference type="NCBIfam" id="TIGR01136">
    <property type="entry name" value="cysKM"/>
    <property type="match status" value="1"/>
</dbReference>
<dbReference type="InterPro" id="IPR005859">
    <property type="entry name" value="CysK"/>
</dbReference>
<keyword evidence="4" id="KW-0808">Transferase</keyword>
<organism evidence="8">
    <name type="scientific">marine metagenome</name>
    <dbReference type="NCBI Taxonomy" id="408172"/>
    <lineage>
        <taxon>unclassified sequences</taxon>
        <taxon>metagenomes</taxon>
        <taxon>ecological metagenomes</taxon>
    </lineage>
</organism>
<dbReference type="InterPro" id="IPR050214">
    <property type="entry name" value="Cys_Synth/Cystath_Beta-Synth"/>
</dbReference>
<keyword evidence="6" id="KW-0198">Cysteine biosynthesis</keyword>
<evidence type="ECO:0000256" key="5">
    <source>
        <dbReference type="ARBA" id="ARBA00022898"/>
    </source>
</evidence>
<evidence type="ECO:0000256" key="6">
    <source>
        <dbReference type="ARBA" id="ARBA00023192"/>
    </source>
</evidence>
<dbReference type="InterPro" id="IPR001216">
    <property type="entry name" value="P-phosphate_BS"/>
</dbReference>
<evidence type="ECO:0000256" key="3">
    <source>
        <dbReference type="ARBA" id="ARBA00022605"/>
    </source>
</evidence>
<evidence type="ECO:0000313" key="8">
    <source>
        <dbReference type="EMBL" id="SVC37366.1"/>
    </source>
</evidence>